<name>X1TLF1_9ZZZZ</name>
<sequence length="53" mass="5846">MARGIEVHNGKVILGDVESLEISRVYPAGRTVTGIVRGARIYLRDDHTEPLTL</sequence>
<accession>X1TLF1</accession>
<evidence type="ECO:0000313" key="1">
    <source>
        <dbReference type="EMBL" id="GAI88400.1"/>
    </source>
</evidence>
<protein>
    <submittedName>
        <fullName evidence="1">Uncharacterized protein</fullName>
    </submittedName>
</protein>
<dbReference type="AlphaFoldDB" id="X1TLF1"/>
<reference evidence="1" key="1">
    <citation type="journal article" date="2014" name="Front. Microbiol.">
        <title>High frequency of phylogenetically diverse reductive dehalogenase-homologous genes in deep subseafloor sedimentary metagenomes.</title>
        <authorList>
            <person name="Kawai M."/>
            <person name="Futagami T."/>
            <person name="Toyoda A."/>
            <person name="Takaki Y."/>
            <person name="Nishi S."/>
            <person name="Hori S."/>
            <person name="Arai W."/>
            <person name="Tsubouchi T."/>
            <person name="Morono Y."/>
            <person name="Uchiyama I."/>
            <person name="Ito T."/>
            <person name="Fujiyama A."/>
            <person name="Inagaki F."/>
            <person name="Takami H."/>
        </authorList>
    </citation>
    <scope>NUCLEOTIDE SEQUENCE</scope>
    <source>
        <strain evidence="1">Expedition CK06-06</strain>
    </source>
</reference>
<comment type="caution">
    <text evidence="1">The sequence shown here is derived from an EMBL/GenBank/DDBJ whole genome shotgun (WGS) entry which is preliminary data.</text>
</comment>
<gene>
    <name evidence="1" type="ORF">S12H4_39696</name>
</gene>
<dbReference type="EMBL" id="BARW01024020">
    <property type="protein sequence ID" value="GAI88400.1"/>
    <property type="molecule type" value="Genomic_DNA"/>
</dbReference>
<feature type="non-terminal residue" evidence="1">
    <location>
        <position position="53"/>
    </location>
</feature>
<organism evidence="1">
    <name type="scientific">marine sediment metagenome</name>
    <dbReference type="NCBI Taxonomy" id="412755"/>
    <lineage>
        <taxon>unclassified sequences</taxon>
        <taxon>metagenomes</taxon>
        <taxon>ecological metagenomes</taxon>
    </lineage>
</organism>
<proteinExistence type="predicted"/>